<protein>
    <submittedName>
        <fullName evidence="2">DUF962 domain-containing protein</fullName>
    </submittedName>
</protein>
<proteinExistence type="predicted"/>
<dbReference type="EMBL" id="SJDL01000003">
    <property type="protein sequence ID" value="TBW58813.1"/>
    <property type="molecule type" value="Genomic_DNA"/>
</dbReference>
<feature type="transmembrane region" description="Helical" evidence="1">
    <location>
        <begin position="101"/>
        <end position="119"/>
    </location>
</feature>
<dbReference type="Pfam" id="PF06127">
    <property type="entry name" value="Mpo1-like"/>
    <property type="match status" value="1"/>
</dbReference>
<organism evidence="2 3">
    <name type="scientific">Marinobacter halodurans</name>
    <dbReference type="NCBI Taxonomy" id="2528979"/>
    <lineage>
        <taxon>Bacteria</taxon>
        <taxon>Pseudomonadati</taxon>
        <taxon>Pseudomonadota</taxon>
        <taxon>Gammaproteobacteria</taxon>
        <taxon>Pseudomonadales</taxon>
        <taxon>Marinobacteraceae</taxon>
        <taxon>Marinobacter</taxon>
    </lineage>
</organism>
<comment type="caution">
    <text evidence="2">The sequence shown here is derived from an EMBL/GenBank/DDBJ whole genome shotgun (WGS) entry which is preliminary data.</text>
</comment>
<dbReference type="PANTHER" id="PTHR28026">
    <property type="entry name" value="DUF962 DOMAIN PROTEIN (AFU_ORTHOLOGUE AFUA_8G05310)"/>
    <property type="match status" value="1"/>
</dbReference>
<dbReference type="PANTHER" id="PTHR28026:SF9">
    <property type="entry name" value="2-HYDROXY-PALMITIC ACID DIOXYGENASE MPO1"/>
    <property type="match status" value="1"/>
</dbReference>
<name>A0ABY1ZPM8_9GAMM</name>
<reference evidence="2 3" key="1">
    <citation type="submission" date="2019-02" db="EMBL/GenBank/DDBJ databases">
        <title>Marinobacter halodurans sp. nov., a marine bacterium isolated from sea tidal flat.</title>
        <authorList>
            <person name="Yoo Y."/>
            <person name="Lee D.W."/>
            <person name="Kim B.S."/>
            <person name="Kim J.-J."/>
        </authorList>
    </citation>
    <scope>NUCLEOTIDE SEQUENCE [LARGE SCALE GENOMIC DNA]</scope>
    <source>
        <strain evidence="2 3">YJ-S3-2</strain>
    </source>
</reference>
<evidence type="ECO:0000256" key="1">
    <source>
        <dbReference type="SAM" id="Phobius"/>
    </source>
</evidence>
<keyword evidence="3" id="KW-1185">Reference proteome</keyword>
<feature type="transmembrane region" description="Helical" evidence="1">
    <location>
        <begin position="134"/>
        <end position="152"/>
    </location>
</feature>
<accession>A0ABY1ZPM8</accession>
<keyword evidence="1" id="KW-0472">Membrane</keyword>
<dbReference type="InterPro" id="IPR009305">
    <property type="entry name" value="Mpo1-like"/>
</dbReference>
<sequence length="156" mass="17643">MRKTADQWFDEYGESHRNPTNKAIHWVAVPVIFTTIIGLLWSIPTPAAFDSVPYLNWGTLALVVTTLWYIRLSPALGVGMALFSVLMALVIAGFEHTGLMPVWAASIILFVVSWVFQFIGHHIEGKKPSFFKDIQFLLIGPAWLMGFIYRSLGIRY</sequence>
<feature type="transmembrane region" description="Helical" evidence="1">
    <location>
        <begin position="23"/>
        <end position="42"/>
    </location>
</feature>
<dbReference type="RefSeq" id="WP_131478811.1">
    <property type="nucleotide sequence ID" value="NZ_SJDL01000003.1"/>
</dbReference>
<dbReference type="Proteomes" id="UP000313645">
    <property type="component" value="Unassembled WGS sequence"/>
</dbReference>
<feature type="transmembrane region" description="Helical" evidence="1">
    <location>
        <begin position="76"/>
        <end position="94"/>
    </location>
</feature>
<keyword evidence="1" id="KW-0812">Transmembrane</keyword>
<gene>
    <name evidence="2" type="ORF">EZI54_02790</name>
</gene>
<keyword evidence="1" id="KW-1133">Transmembrane helix</keyword>
<evidence type="ECO:0000313" key="3">
    <source>
        <dbReference type="Proteomes" id="UP000313645"/>
    </source>
</evidence>
<evidence type="ECO:0000313" key="2">
    <source>
        <dbReference type="EMBL" id="TBW58813.1"/>
    </source>
</evidence>